<name>A0A8B6H6N1_MYTGA</name>
<evidence type="ECO:0000313" key="2">
    <source>
        <dbReference type="Proteomes" id="UP000596742"/>
    </source>
</evidence>
<dbReference type="AlphaFoldDB" id="A0A8B6H6N1"/>
<dbReference type="Gene3D" id="1.10.533.10">
    <property type="entry name" value="Death Domain, Fas"/>
    <property type="match status" value="1"/>
</dbReference>
<accession>A0A8B6H6N1</accession>
<evidence type="ECO:0000313" key="1">
    <source>
        <dbReference type="EMBL" id="VDI74054.1"/>
    </source>
</evidence>
<comment type="caution">
    <text evidence="1">The sequence shown here is derived from an EMBL/GenBank/DDBJ whole genome shotgun (WGS) entry which is preliminary data.</text>
</comment>
<keyword evidence="2" id="KW-1185">Reference proteome</keyword>
<dbReference type="Proteomes" id="UP000596742">
    <property type="component" value="Unassembled WGS sequence"/>
</dbReference>
<gene>
    <name evidence="1" type="ORF">MGAL_10B049587</name>
</gene>
<dbReference type="EMBL" id="UYJE01009499">
    <property type="protein sequence ID" value="VDI74054.1"/>
    <property type="molecule type" value="Genomic_DNA"/>
</dbReference>
<dbReference type="InterPro" id="IPR011029">
    <property type="entry name" value="DEATH-like_dom_sf"/>
</dbReference>
<dbReference type="OrthoDB" id="6140399at2759"/>
<proteinExistence type="predicted"/>
<sequence length="249" mass="28071">MSSKSSISPDIAASIQECLTSTLKVVLKFYLTSIGESNQNTDVLNLFHIEVGEVCDKSPCVVTISKANMDSDWVCNRGNEHSSRYPLLWFFNKTLNECPSNCPGLAKVILTKSPSEQELARFADQLTNNTCRDLVLHLGLEQKDWQDIEDSYTGMSLIIRIMALHCWKTKRIKGKPTKSFSNLLDAMKAVDETRHLLCKVFREDTDLLGNIHHLRVADFLYKLNSPKIPICSIDMLEAFVVFIGRISVA</sequence>
<organism evidence="1 2">
    <name type="scientific">Mytilus galloprovincialis</name>
    <name type="common">Mediterranean mussel</name>
    <dbReference type="NCBI Taxonomy" id="29158"/>
    <lineage>
        <taxon>Eukaryota</taxon>
        <taxon>Metazoa</taxon>
        <taxon>Spiralia</taxon>
        <taxon>Lophotrochozoa</taxon>
        <taxon>Mollusca</taxon>
        <taxon>Bivalvia</taxon>
        <taxon>Autobranchia</taxon>
        <taxon>Pteriomorphia</taxon>
        <taxon>Mytilida</taxon>
        <taxon>Mytiloidea</taxon>
        <taxon>Mytilidae</taxon>
        <taxon>Mytilinae</taxon>
        <taxon>Mytilus</taxon>
    </lineage>
</organism>
<reference evidence="1" key="1">
    <citation type="submission" date="2018-11" db="EMBL/GenBank/DDBJ databases">
        <authorList>
            <person name="Alioto T."/>
            <person name="Alioto T."/>
        </authorList>
    </citation>
    <scope>NUCLEOTIDE SEQUENCE</scope>
</reference>
<protein>
    <submittedName>
        <fullName evidence="1">Uncharacterized protein</fullName>
    </submittedName>
</protein>